<organism evidence="2 3">
    <name type="scientific">Lagenidium giganteum</name>
    <dbReference type="NCBI Taxonomy" id="4803"/>
    <lineage>
        <taxon>Eukaryota</taxon>
        <taxon>Sar</taxon>
        <taxon>Stramenopiles</taxon>
        <taxon>Oomycota</taxon>
        <taxon>Peronosporomycetes</taxon>
        <taxon>Pythiales</taxon>
        <taxon>Pythiaceae</taxon>
    </lineage>
</organism>
<reference evidence="2" key="2">
    <citation type="journal article" date="2023" name="Microbiol Resour">
        <title>Decontamination and Annotation of the Draft Genome Sequence of the Oomycete Lagenidium giganteum ARSEF 373.</title>
        <authorList>
            <person name="Morgan W.R."/>
            <person name="Tartar A."/>
        </authorList>
    </citation>
    <scope>NUCLEOTIDE SEQUENCE</scope>
    <source>
        <strain evidence="2">ARSEF 373</strain>
    </source>
</reference>
<dbReference type="Proteomes" id="UP001146120">
    <property type="component" value="Unassembled WGS sequence"/>
</dbReference>
<evidence type="ECO:0000313" key="3">
    <source>
        <dbReference type="Proteomes" id="UP001146120"/>
    </source>
</evidence>
<sequence>MAEMKSQEKLDDSSQDDLPESPSECTAKPTSIWTTVALNHTQAHGKQKEPRKILPRIFSNKRLFSQGLKNLKAIVHQLENGEYPAFATFNSLELISMGDDDDPICPDQDVVVKDQDNQPVHGAVQISSVSEKLLKSTYKTMNVNEMTVHESLTTELIEEKEVEESVATTQANPCLLRPAYDHTCPNNYQEIHRKFWNWQLCTRHLKQPNQTPRSPLKSVFNSSDQGLTWKTSKRCSRNCAFATPQNSINIWRSRNWTFSSKYIAPAFTLTPSRLTKLPAIPLHGTYWHLWSESTLADIIMSPLFEHVSKGKLPTLVMQVLTNLRAKAAVQTGDL</sequence>
<keyword evidence="3" id="KW-1185">Reference proteome</keyword>
<reference evidence="2" key="1">
    <citation type="submission" date="2022-11" db="EMBL/GenBank/DDBJ databases">
        <authorList>
            <person name="Morgan W.R."/>
            <person name="Tartar A."/>
        </authorList>
    </citation>
    <scope>NUCLEOTIDE SEQUENCE</scope>
    <source>
        <strain evidence="2">ARSEF 373</strain>
    </source>
</reference>
<feature type="region of interest" description="Disordered" evidence="1">
    <location>
        <begin position="1"/>
        <end position="29"/>
    </location>
</feature>
<feature type="compositionally biased region" description="Basic and acidic residues" evidence="1">
    <location>
        <begin position="1"/>
        <end position="12"/>
    </location>
</feature>
<evidence type="ECO:0000313" key="2">
    <source>
        <dbReference type="EMBL" id="DAZ95888.1"/>
    </source>
</evidence>
<protein>
    <submittedName>
        <fullName evidence="2">Uncharacterized protein</fullName>
    </submittedName>
</protein>
<evidence type="ECO:0000256" key="1">
    <source>
        <dbReference type="SAM" id="MobiDB-lite"/>
    </source>
</evidence>
<name>A0AAV2YRF5_9STRA</name>
<comment type="caution">
    <text evidence="2">The sequence shown here is derived from an EMBL/GenBank/DDBJ whole genome shotgun (WGS) entry which is preliminary data.</text>
</comment>
<proteinExistence type="predicted"/>
<gene>
    <name evidence="2" type="ORF">N0F65_009090</name>
</gene>
<dbReference type="AlphaFoldDB" id="A0AAV2YRF5"/>
<accession>A0AAV2YRF5</accession>
<dbReference type="EMBL" id="DAKRPA010000186">
    <property type="protein sequence ID" value="DAZ95888.1"/>
    <property type="molecule type" value="Genomic_DNA"/>
</dbReference>